<name>A0ABS8EIG9_9FLAO</name>
<evidence type="ECO:0000313" key="4">
    <source>
        <dbReference type="EMBL" id="MCC1483009.1"/>
    </source>
</evidence>
<feature type="compositionally biased region" description="Polar residues" evidence="1">
    <location>
        <begin position="1"/>
        <end position="13"/>
    </location>
</feature>
<accession>A0ABS8EIG9</accession>
<protein>
    <submittedName>
        <fullName evidence="4">Energy transducer TonB</fullName>
    </submittedName>
</protein>
<reference evidence="5" key="2">
    <citation type="submission" date="2023-07" db="EMBL/GenBank/DDBJ databases">
        <title>Genome of Winogradskyella sp. E313.</title>
        <authorList>
            <person name="Zhou Y."/>
        </authorList>
    </citation>
    <scope>NUCLEOTIDE SEQUENCE [LARGE SCALE GENOMIC DNA]</scope>
    <source>
        <strain evidence="5">E313</strain>
    </source>
</reference>
<feature type="region of interest" description="Disordered" evidence="1">
    <location>
        <begin position="1"/>
        <end position="24"/>
    </location>
</feature>
<keyword evidence="2" id="KW-1133">Transmembrane helix</keyword>
<comment type="caution">
    <text evidence="4">The sequence shown here is derived from an EMBL/GenBank/DDBJ whole genome shotgun (WGS) entry which is preliminary data.</text>
</comment>
<sequence>MKNLIQNNSNADQSRTEVRKSQKHDANLQKNSTLYFQVGLILCLLGTFALLEMQFESKNYVPEKPELNEEIYEIAMSQVQEYKKEITKEKSVLKKQIIIDDVKPIKNDAPDQILETLITEPDPIPNQIIKADDIPVVTPVEEDFFIASVEFAPVYPGCEKYKKNSKRKKCFNDKIKKLVQKKFNAELASEYGLSGIQKINVQFKVNKKGEVTEIQTRAPHPKLGEEAERTINKIPKMIPGKMGDKPVNVIYTLPIKFKVEN</sequence>
<organism evidence="4 5">
    <name type="scientific">Winogradskyella immobilis</name>
    <dbReference type="NCBI Taxonomy" id="2816852"/>
    <lineage>
        <taxon>Bacteria</taxon>
        <taxon>Pseudomonadati</taxon>
        <taxon>Bacteroidota</taxon>
        <taxon>Flavobacteriia</taxon>
        <taxon>Flavobacteriales</taxon>
        <taxon>Flavobacteriaceae</taxon>
        <taxon>Winogradskyella</taxon>
    </lineage>
</organism>
<feature type="transmembrane region" description="Helical" evidence="2">
    <location>
        <begin position="34"/>
        <end position="51"/>
    </location>
</feature>
<dbReference type="Gene3D" id="3.30.1150.10">
    <property type="match status" value="1"/>
</dbReference>
<dbReference type="EMBL" id="JAFMPT010000001">
    <property type="protein sequence ID" value="MCC1483009.1"/>
    <property type="molecule type" value="Genomic_DNA"/>
</dbReference>
<feature type="compositionally biased region" description="Basic and acidic residues" evidence="1">
    <location>
        <begin position="14"/>
        <end position="24"/>
    </location>
</feature>
<gene>
    <name evidence="4" type="ORF">J1C55_00270</name>
</gene>
<dbReference type="InterPro" id="IPR037682">
    <property type="entry name" value="TonB_C"/>
</dbReference>
<proteinExistence type="predicted"/>
<keyword evidence="2" id="KW-0472">Membrane</keyword>
<dbReference type="Pfam" id="PF03544">
    <property type="entry name" value="TonB_C"/>
    <property type="match status" value="1"/>
</dbReference>
<keyword evidence="5" id="KW-1185">Reference proteome</keyword>
<evidence type="ECO:0000256" key="2">
    <source>
        <dbReference type="SAM" id="Phobius"/>
    </source>
</evidence>
<dbReference type="RefSeq" id="WP_227475426.1">
    <property type="nucleotide sequence ID" value="NZ_JAFMPT010000001.1"/>
</dbReference>
<reference evidence="5" key="1">
    <citation type="submission" date="2021-03" db="EMBL/GenBank/DDBJ databases">
        <title>Genome of Cognatishimia sp. F0-27.</title>
        <authorList>
            <person name="Ping X."/>
        </authorList>
    </citation>
    <scope>NUCLEOTIDE SEQUENCE [LARGE SCALE GENOMIC DNA]</scope>
    <source>
        <strain evidence="5">E313</strain>
    </source>
</reference>
<feature type="domain" description="TonB C-terminal" evidence="3">
    <location>
        <begin position="198"/>
        <end position="258"/>
    </location>
</feature>
<evidence type="ECO:0000259" key="3">
    <source>
        <dbReference type="Pfam" id="PF03544"/>
    </source>
</evidence>
<dbReference type="SUPFAM" id="SSF74653">
    <property type="entry name" value="TolA/TonB C-terminal domain"/>
    <property type="match status" value="1"/>
</dbReference>
<evidence type="ECO:0000313" key="5">
    <source>
        <dbReference type="Proteomes" id="UP000778797"/>
    </source>
</evidence>
<dbReference type="Proteomes" id="UP000778797">
    <property type="component" value="Unassembled WGS sequence"/>
</dbReference>
<evidence type="ECO:0000256" key="1">
    <source>
        <dbReference type="SAM" id="MobiDB-lite"/>
    </source>
</evidence>
<keyword evidence="2" id="KW-0812">Transmembrane</keyword>